<comment type="catalytic activity">
    <reaction evidence="21">
        <text>N-[(5Z,8Z,11Z,14Z)-eicosatetraenoyl]-serotonin + reduced [NADPH--hemoprotein reductase] + O2 = 2-oxo-N-[(5Z,8Z,11Z,14Z)-eicosatetraenoyl]-serotonin + oxidized [NADPH--hemoprotein reductase] + H2O + H(+)</text>
        <dbReference type="Rhea" id="RHEA:50296"/>
        <dbReference type="Rhea" id="RHEA-COMP:11964"/>
        <dbReference type="Rhea" id="RHEA-COMP:11965"/>
        <dbReference type="ChEBI" id="CHEBI:15377"/>
        <dbReference type="ChEBI" id="CHEBI:15378"/>
        <dbReference type="ChEBI" id="CHEBI:15379"/>
        <dbReference type="ChEBI" id="CHEBI:57618"/>
        <dbReference type="ChEBI" id="CHEBI:58210"/>
        <dbReference type="ChEBI" id="CHEBI:132255"/>
        <dbReference type="ChEBI" id="CHEBI:132256"/>
    </reaction>
    <physiologicalReaction direction="left-to-right" evidence="21">
        <dbReference type="Rhea" id="RHEA:50297"/>
    </physiologicalReaction>
</comment>
<evidence type="ECO:0000256" key="28">
    <source>
        <dbReference type="RuleBase" id="RU000461"/>
    </source>
</evidence>
<evidence type="ECO:0000256" key="15">
    <source>
        <dbReference type="ARBA" id="ARBA00023033"/>
    </source>
</evidence>
<evidence type="ECO:0000256" key="25">
    <source>
        <dbReference type="ARBA" id="ARBA00067282"/>
    </source>
</evidence>
<evidence type="ECO:0000256" key="22">
    <source>
        <dbReference type="ARBA" id="ARBA00052378"/>
    </source>
</evidence>
<evidence type="ECO:0000256" key="9">
    <source>
        <dbReference type="ARBA" id="ARBA00022792"/>
    </source>
</evidence>
<keyword evidence="12 29" id="KW-1133">Transmembrane helix</keyword>
<evidence type="ECO:0000256" key="24">
    <source>
        <dbReference type="ARBA" id="ARBA00066560"/>
    </source>
</evidence>
<dbReference type="GO" id="GO:0020037">
    <property type="term" value="F:heme binding"/>
    <property type="evidence" value="ECO:0007669"/>
    <property type="project" value="InterPro"/>
</dbReference>
<evidence type="ECO:0000256" key="6">
    <source>
        <dbReference type="ARBA" id="ARBA00022617"/>
    </source>
</evidence>
<organism evidence="30 31">
    <name type="scientific">Anabas testudineus</name>
    <name type="common">Climbing perch</name>
    <name type="synonym">Anthias testudineus</name>
    <dbReference type="NCBI Taxonomy" id="64144"/>
    <lineage>
        <taxon>Eukaryota</taxon>
        <taxon>Metazoa</taxon>
        <taxon>Chordata</taxon>
        <taxon>Craniata</taxon>
        <taxon>Vertebrata</taxon>
        <taxon>Euteleostomi</taxon>
        <taxon>Actinopterygii</taxon>
        <taxon>Neopterygii</taxon>
        <taxon>Teleostei</taxon>
        <taxon>Neoteleostei</taxon>
        <taxon>Acanthomorphata</taxon>
        <taxon>Anabantaria</taxon>
        <taxon>Anabantiformes</taxon>
        <taxon>Anabantoidei</taxon>
        <taxon>Anabantidae</taxon>
        <taxon>Anabas</taxon>
    </lineage>
</organism>
<comment type="catalytic activity">
    <reaction evidence="22">
        <text>an omega-methyl-long-chain fatty acid + reduced [NADPH--hemoprotein reductase] + O2 = an omega-hydroxy-long-chain fatty acid + oxidized [NADPH--hemoprotein reductase] + H2O + H(+)</text>
        <dbReference type="Rhea" id="RHEA:56748"/>
        <dbReference type="Rhea" id="RHEA-COMP:11964"/>
        <dbReference type="Rhea" id="RHEA-COMP:11965"/>
        <dbReference type="ChEBI" id="CHEBI:15377"/>
        <dbReference type="ChEBI" id="CHEBI:15378"/>
        <dbReference type="ChEBI" id="CHEBI:15379"/>
        <dbReference type="ChEBI" id="CHEBI:57618"/>
        <dbReference type="ChEBI" id="CHEBI:58210"/>
        <dbReference type="ChEBI" id="CHEBI:140991"/>
        <dbReference type="ChEBI" id="CHEBI:140992"/>
        <dbReference type="EC" id="1.14.14.80"/>
    </reaction>
    <physiologicalReaction direction="left-to-right" evidence="22">
        <dbReference type="Rhea" id="RHEA:56749"/>
    </physiologicalReaction>
</comment>
<dbReference type="EC" id="1.14.14.80" evidence="24"/>
<dbReference type="AlphaFoldDB" id="A0A3Q1INQ3"/>
<evidence type="ECO:0000256" key="16">
    <source>
        <dbReference type="ARBA" id="ARBA00023098"/>
    </source>
</evidence>
<evidence type="ECO:0000256" key="18">
    <source>
        <dbReference type="ARBA" id="ARBA00023136"/>
    </source>
</evidence>
<dbReference type="InterPro" id="IPR002401">
    <property type="entry name" value="Cyt_P450_E_grp-I"/>
</dbReference>
<dbReference type="InterPro" id="IPR001128">
    <property type="entry name" value="Cyt_P450"/>
</dbReference>
<dbReference type="InParanoid" id="A0A3Q1INQ3"/>
<evidence type="ECO:0000256" key="7">
    <source>
        <dbReference type="ARBA" id="ARBA00022692"/>
    </source>
</evidence>
<evidence type="ECO:0000256" key="21">
    <source>
        <dbReference type="ARBA" id="ARBA00052159"/>
    </source>
</evidence>
<evidence type="ECO:0000256" key="4">
    <source>
        <dbReference type="ARBA" id="ARBA00004477"/>
    </source>
</evidence>
<dbReference type="GO" id="GO:0006805">
    <property type="term" value="P:xenobiotic metabolic process"/>
    <property type="evidence" value="ECO:0007669"/>
    <property type="project" value="TreeGrafter"/>
</dbReference>
<evidence type="ECO:0000256" key="13">
    <source>
        <dbReference type="ARBA" id="ARBA00023002"/>
    </source>
</evidence>
<keyword evidence="10" id="KW-0256">Endoplasmic reticulum</keyword>
<evidence type="ECO:0000256" key="12">
    <source>
        <dbReference type="ARBA" id="ARBA00022989"/>
    </source>
</evidence>
<keyword evidence="6 27" id="KW-0349">Heme</keyword>
<comment type="cofactor">
    <cofactor evidence="1 27">
        <name>heme</name>
        <dbReference type="ChEBI" id="CHEBI:30413"/>
    </cofactor>
</comment>
<evidence type="ECO:0000256" key="14">
    <source>
        <dbReference type="ARBA" id="ARBA00023004"/>
    </source>
</evidence>
<protein>
    <recommendedName>
        <fullName evidence="25">Cytochrome P450 2U1</fullName>
        <ecNumber evidence="24">1.14.14.80</ecNumber>
    </recommendedName>
    <alternativeName>
        <fullName evidence="26">Long-chain fatty acid omega-monooxygenase</fullName>
    </alternativeName>
</protein>
<evidence type="ECO:0000256" key="20">
    <source>
        <dbReference type="ARBA" id="ARBA00051320"/>
    </source>
</evidence>
<dbReference type="Gene3D" id="1.10.630.10">
    <property type="entry name" value="Cytochrome P450"/>
    <property type="match status" value="1"/>
</dbReference>
<keyword evidence="17" id="KW-0496">Mitochondrion</keyword>
<gene>
    <name evidence="30" type="primary">CYP2U1</name>
</gene>
<evidence type="ECO:0000256" key="26">
    <source>
        <dbReference type="ARBA" id="ARBA00079181"/>
    </source>
</evidence>
<keyword evidence="14 27" id="KW-0408">Iron</keyword>
<keyword evidence="16" id="KW-0443">Lipid metabolism</keyword>
<dbReference type="GO" id="GO:0006082">
    <property type="term" value="P:organic acid metabolic process"/>
    <property type="evidence" value="ECO:0007669"/>
    <property type="project" value="TreeGrafter"/>
</dbReference>
<dbReference type="FunFam" id="1.10.630.10:FF:000017">
    <property type="entry name" value="cytochrome P450 2U1 isoform X1"/>
    <property type="match status" value="1"/>
</dbReference>
<evidence type="ECO:0000313" key="30">
    <source>
        <dbReference type="Ensembl" id="ENSATEP00000022015.1"/>
    </source>
</evidence>
<dbReference type="OrthoDB" id="1844152at2759"/>
<dbReference type="GO" id="GO:0102033">
    <property type="term" value="F:long-chain fatty acid omega-hydroxylase activity"/>
    <property type="evidence" value="ECO:0007669"/>
    <property type="project" value="UniProtKB-EC"/>
</dbReference>
<sequence>MFPQVWLTHLCVFSHANIAAVLAFLLVYFSVRFYQKRWDLANIPPGPKPWPVVGNFGRFFLPSFLKRRLGQPPYSTDGPGSTLAVLAKLANMYGDVYSLFVGSQLLVVLNGYEAVKDALSNHAEVFSDRPDIPAVTILTKRKGIVFAPYGPIWRKQRKFCHTTLRSFGLGKLSLEPCIQQGLATVKTELQQLNEESGGAGVDLAPLISNTVSNVICSLVLGQRFHHKDHEFRTLLNLMARGLEICVNSPAFLINIFPLLYHLPFGVFKEFRQVEGDITVFLKRIIATHRETLDPVNPRDLTDMYLVEMLAQQAAGEEDSSFTEDYLFYIIGDLFIAGTDTTTNSVLWILLYMVLNPDIQDKVQAELDQVVGKHRGPSLTDKGSLPFTEATIMEVQRLTAVVPLGIPHMASETAEFRGYTIPKGTVVLPNLWSVHRDPSVWDDPDAFNPSRFLDDEGKLLRKECFMPFGIGRRVCMGEQLAKMELFLMVTTLLQAFKFRLPDGKPPPPLLGRFGLTLAPDAYTVCVSTRR</sequence>
<evidence type="ECO:0000256" key="23">
    <source>
        <dbReference type="ARBA" id="ARBA00058812"/>
    </source>
</evidence>
<dbReference type="PRINTS" id="PR00385">
    <property type="entry name" value="P450"/>
</dbReference>
<evidence type="ECO:0000256" key="17">
    <source>
        <dbReference type="ARBA" id="ARBA00023128"/>
    </source>
</evidence>
<evidence type="ECO:0000256" key="29">
    <source>
        <dbReference type="SAM" id="Phobius"/>
    </source>
</evidence>
<dbReference type="Ensembl" id="ENSATET00000022378.3">
    <property type="protein sequence ID" value="ENSATEP00000022015.1"/>
    <property type="gene ID" value="ENSATEG00000015287.3"/>
</dbReference>
<evidence type="ECO:0000256" key="19">
    <source>
        <dbReference type="ARBA" id="ARBA00049206"/>
    </source>
</evidence>
<dbReference type="InterPro" id="IPR050182">
    <property type="entry name" value="Cytochrome_P450_fam2"/>
</dbReference>
<keyword evidence="18 29" id="KW-0472">Membrane</keyword>
<dbReference type="PANTHER" id="PTHR24300">
    <property type="entry name" value="CYTOCHROME P450 508A4-RELATED"/>
    <property type="match status" value="1"/>
</dbReference>
<dbReference type="PRINTS" id="PR00463">
    <property type="entry name" value="EP450I"/>
</dbReference>
<proteinExistence type="inferred from homology"/>
<evidence type="ECO:0000256" key="5">
    <source>
        <dbReference type="ARBA" id="ARBA00010617"/>
    </source>
</evidence>
<dbReference type="GO" id="GO:0006629">
    <property type="term" value="P:lipid metabolic process"/>
    <property type="evidence" value="ECO:0007669"/>
    <property type="project" value="UniProtKB-KW"/>
</dbReference>
<feature type="binding site" description="axial binding residue" evidence="27">
    <location>
        <position position="474"/>
    </location>
    <ligand>
        <name>heme</name>
        <dbReference type="ChEBI" id="CHEBI:30413"/>
    </ligand>
    <ligandPart>
        <name>Fe</name>
        <dbReference type="ChEBI" id="CHEBI:18248"/>
    </ligandPart>
</feature>
<dbReference type="PROSITE" id="PS00086">
    <property type="entry name" value="CYTOCHROME_P450"/>
    <property type="match status" value="1"/>
</dbReference>
<comment type="catalytic activity">
    <reaction evidence="19">
        <text>(5Z,8Z,11Z,14Z)-eicosatetraenoate + reduced [NADPH--hemoprotein reductase] + O2 = 19-hydroxy-(5Z,8Z,11Z,14Z)-eicosatetraenoate + oxidized [NADPH--hemoprotein reductase] + H2O + H(+)</text>
        <dbReference type="Rhea" id="RHEA:39759"/>
        <dbReference type="Rhea" id="RHEA-COMP:11964"/>
        <dbReference type="Rhea" id="RHEA-COMP:11965"/>
        <dbReference type="ChEBI" id="CHEBI:15377"/>
        <dbReference type="ChEBI" id="CHEBI:15378"/>
        <dbReference type="ChEBI" id="CHEBI:15379"/>
        <dbReference type="ChEBI" id="CHEBI:32395"/>
        <dbReference type="ChEBI" id="CHEBI:57618"/>
        <dbReference type="ChEBI" id="CHEBI:58210"/>
        <dbReference type="ChEBI" id="CHEBI:76627"/>
    </reaction>
    <physiologicalReaction direction="left-to-right" evidence="19">
        <dbReference type="Rhea" id="RHEA:39760"/>
    </physiologicalReaction>
</comment>
<evidence type="ECO:0000256" key="8">
    <source>
        <dbReference type="ARBA" id="ARBA00022723"/>
    </source>
</evidence>
<dbReference type="PANTHER" id="PTHR24300:SF397">
    <property type="entry name" value="CYTOCHROME P450 2U1"/>
    <property type="match status" value="1"/>
</dbReference>
<reference evidence="30" key="2">
    <citation type="submission" date="2025-08" db="UniProtKB">
        <authorList>
            <consortium name="Ensembl"/>
        </authorList>
    </citation>
    <scope>IDENTIFICATION</scope>
</reference>
<keyword evidence="15 28" id="KW-0503">Monooxygenase</keyword>
<dbReference type="InterPro" id="IPR036396">
    <property type="entry name" value="Cyt_P450_sf"/>
</dbReference>
<evidence type="ECO:0000256" key="27">
    <source>
        <dbReference type="PIRSR" id="PIRSR602401-1"/>
    </source>
</evidence>
<dbReference type="GeneTree" id="ENSGT00940000157714"/>
<reference evidence="30" key="3">
    <citation type="submission" date="2025-09" db="UniProtKB">
        <authorList>
            <consortium name="Ensembl"/>
        </authorList>
    </citation>
    <scope>IDENTIFICATION</scope>
</reference>
<keyword evidence="7 29" id="KW-0812">Transmembrane</keyword>
<keyword evidence="9" id="KW-0999">Mitochondrion inner membrane</keyword>
<dbReference type="FunCoup" id="A0A3Q1INQ3">
    <property type="interactions" value="396"/>
</dbReference>
<feature type="transmembrane region" description="Helical" evidence="29">
    <location>
        <begin position="6"/>
        <end position="29"/>
    </location>
</feature>
<accession>A0A3Q1INQ3</accession>
<dbReference type="InterPro" id="IPR017972">
    <property type="entry name" value="Cyt_P450_CS"/>
</dbReference>
<dbReference type="SUPFAM" id="SSF48264">
    <property type="entry name" value="Cytochrome P450"/>
    <property type="match status" value="1"/>
</dbReference>
<evidence type="ECO:0000256" key="11">
    <source>
        <dbReference type="ARBA" id="ARBA00022848"/>
    </source>
</evidence>
<name>A0A3Q1INQ3_ANATE</name>
<evidence type="ECO:0000256" key="1">
    <source>
        <dbReference type="ARBA" id="ARBA00001971"/>
    </source>
</evidence>
<dbReference type="GO" id="GO:0005743">
    <property type="term" value="C:mitochondrial inner membrane"/>
    <property type="evidence" value="ECO:0007669"/>
    <property type="project" value="UniProtKB-SubCell"/>
</dbReference>
<dbReference type="Proteomes" id="UP000265040">
    <property type="component" value="Chromosome 1"/>
</dbReference>
<dbReference type="PRINTS" id="PR01686">
    <property type="entry name" value="EP450ICYP2D"/>
</dbReference>
<comment type="similarity">
    <text evidence="5 28">Belongs to the cytochrome P450 family.</text>
</comment>
<comment type="subcellular location">
    <subcellularLocation>
        <location evidence="4">Endoplasmic reticulum membrane</location>
        <topology evidence="4">Multi-pass membrane protein</topology>
    </subcellularLocation>
    <subcellularLocation>
        <location evidence="2">Microsome membrane</location>
        <topology evidence="2">Multi-pass membrane protein</topology>
    </subcellularLocation>
    <subcellularLocation>
        <location evidence="3">Mitochondrion inner membrane</location>
        <topology evidence="3">Multi-pass membrane protein</topology>
    </subcellularLocation>
</comment>
<evidence type="ECO:0000256" key="2">
    <source>
        <dbReference type="ARBA" id="ARBA00004154"/>
    </source>
</evidence>
<evidence type="ECO:0000256" key="10">
    <source>
        <dbReference type="ARBA" id="ARBA00022824"/>
    </source>
</evidence>
<comment type="function">
    <text evidence="23">A cytochrome P450 monooxygenase involved in the metabolism of arachidonic acid and its conjugates. Mechanistically, uses molecular oxygen inserting one oxygen atom into a substrate, and reducing the second into a water molecule, with two electrons provided by NADPH via cytochrome P450 reductase (CPR; NADPH-ferrihemoprotein reductase). Acts as an omega and omega-1 hydroxylase for arachidonic acid and possibly for other long chain fatty acids. May modulate the arachidonic acid signaling pathway and play a role in other fatty acid signaling processes. May down-regulate the biological activities of N-arachidonoyl-serotonin, an endocannabinoid that has anti-nociceptive effects through inhibition of fatty acid amide hydrolase FAAH, TRPV1 receptor and T-type calcium channels. Catalyzes C-2 oxidation of the indole ring of N-arachidonoyl-serotonin forming a less active product 2-oxo-N-arachidonoyl-serotonin.</text>
</comment>
<keyword evidence="13 28" id="KW-0560">Oxidoreductase</keyword>
<dbReference type="InterPro" id="IPR008069">
    <property type="entry name" value="Cyt_P450_E_grp-I_CYP2D-like"/>
</dbReference>
<keyword evidence="11" id="KW-0492">Microsome</keyword>
<dbReference type="GO" id="GO:0008395">
    <property type="term" value="F:steroid hydroxylase activity"/>
    <property type="evidence" value="ECO:0007669"/>
    <property type="project" value="TreeGrafter"/>
</dbReference>
<dbReference type="GO" id="GO:0005789">
    <property type="term" value="C:endoplasmic reticulum membrane"/>
    <property type="evidence" value="ECO:0007669"/>
    <property type="project" value="UniProtKB-SubCell"/>
</dbReference>
<evidence type="ECO:0000313" key="31">
    <source>
        <dbReference type="Proteomes" id="UP000265040"/>
    </source>
</evidence>
<reference evidence="30" key="1">
    <citation type="submission" date="2021-04" db="EMBL/GenBank/DDBJ databases">
        <authorList>
            <consortium name="Wellcome Sanger Institute Data Sharing"/>
        </authorList>
    </citation>
    <scope>NUCLEOTIDE SEQUENCE [LARGE SCALE GENOMIC DNA]</scope>
</reference>
<keyword evidence="31" id="KW-1185">Reference proteome</keyword>
<dbReference type="Pfam" id="PF00067">
    <property type="entry name" value="p450"/>
    <property type="match status" value="1"/>
</dbReference>
<dbReference type="OMA" id="EPCIQQG"/>
<keyword evidence="8 27" id="KW-0479">Metal-binding</keyword>
<evidence type="ECO:0000256" key="3">
    <source>
        <dbReference type="ARBA" id="ARBA00004448"/>
    </source>
</evidence>
<dbReference type="GO" id="GO:0005506">
    <property type="term" value="F:iron ion binding"/>
    <property type="evidence" value="ECO:0007669"/>
    <property type="project" value="InterPro"/>
</dbReference>
<comment type="catalytic activity">
    <reaction evidence="20">
        <text>(5Z,8Z,11Z,14Z)-eicosatetraenoate + reduced [NADPH--hemoprotein reductase] + O2 = 20-hydroxy-(5Z,8Z,11Z,14Z)-eicosatetraenoate + oxidized [NADPH--hemoprotein reductase] + H2O + H(+)</text>
        <dbReference type="Rhea" id="RHEA:39755"/>
        <dbReference type="Rhea" id="RHEA-COMP:11964"/>
        <dbReference type="Rhea" id="RHEA-COMP:11965"/>
        <dbReference type="ChEBI" id="CHEBI:15377"/>
        <dbReference type="ChEBI" id="CHEBI:15378"/>
        <dbReference type="ChEBI" id="CHEBI:15379"/>
        <dbReference type="ChEBI" id="CHEBI:32395"/>
        <dbReference type="ChEBI" id="CHEBI:57618"/>
        <dbReference type="ChEBI" id="CHEBI:58210"/>
        <dbReference type="ChEBI" id="CHEBI:76624"/>
    </reaction>
    <physiologicalReaction direction="left-to-right" evidence="20">
        <dbReference type="Rhea" id="RHEA:39756"/>
    </physiologicalReaction>
</comment>
<dbReference type="STRING" id="64144.ENSATEP00000022015"/>